<keyword evidence="1" id="KW-1133">Transmembrane helix</keyword>
<feature type="transmembrane region" description="Helical" evidence="1">
    <location>
        <begin position="12"/>
        <end position="32"/>
    </location>
</feature>
<keyword evidence="2" id="KW-0449">Lipoprotein</keyword>
<keyword evidence="3" id="KW-1185">Reference proteome</keyword>
<dbReference type="Proteomes" id="UP000255139">
    <property type="component" value="Unassembled WGS sequence"/>
</dbReference>
<sequence>MFSIGWASKNPLYYIYFLTIIVMLSGCGSLSVKPQNIASYNNGIAIIQSNQEESKIQFEVAQNFIGGIDNEPLLLYITVQNLSNKDISFDTDSITVQNNNKILHALEFQELQRYNLNLSEALYAYGKEIEIDSETSIEIKVIDTFFKSQFYYPYYPLYFYRGYGYRFYDYSFARASLQAERNAILQRKAKQILIANYLRKNTLTKNDTKGGFVVIPYKKMESGVLLVRVQLGEDTHVLTVNLNDGKNS</sequence>
<accession>A0A377PWF1</accession>
<dbReference type="RefSeq" id="WP_052089420.1">
    <property type="nucleotide sequence ID" value="NZ_FZML01000003.1"/>
</dbReference>
<name>A0A377PWF1_9HELI</name>
<evidence type="ECO:0000313" key="3">
    <source>
        <dbReference type="Proteomes" id="UP000255139"/>
    </source>
</evidence>
<reference evidence="2 3" key="1">
    <citation type="submission" date="2018-06" db="EMBL/GenBank/DDBJ databases">
        <authorList>
            <consortium name="Pathogen Informatics"/>
            <person name="Doyle S."/>
        </authorList>
    </citation>
    <scope>NUCLEOTIDE SEQUENCE [LARGE SCALE GENOMIC DNA]</scope>
    <source>
        <strain evidence="2 3">NCTC12714</strain>
    </source>
</reference>
<protein>
    <submittedName>
        <fullName evidence="2">Putative lipoprotein</fullName>
    </submittedName>
</protein>
<evidence type="ECO:0000256" key="1">
    <source>
        <dbReference type="SAM" id="Phobius"/>
    </source>
</evidence>
<dbReference type="AlphaFoldDB" id="A0A377PWF1"/>
<proteinExistence type="predicted"/>
<evidence type="ECO:0000313" key="2">
    <source>
        <dbReference type="EMBL" id="STQ86581.1"/>
    </source>
</evidence>
<keyword evidence="1" id="KW-0812">Transmembrane</keyword>
<organism evidence="2 3">
    <name type="scientific">Helicobacter muridarum</name>
    <dbReference type="NCBI Taxonomy" id="216"/>
    <lineage>
        <taxon>Bacteria</taxon>
        <taxon>Pseudomonadati</taxon>
        <taxon>Campylobacterota</taxon>
        <taxon>Epsilonproteobacteria</taxon>
        <taxon>Campylobacterales</taxon>
        <taxon>Helicobacteraceae</taxon>
        <taxon>Helicobacter</taxon>
    </lineage>
</organism>
<keyword evidence="1" id="KW-0472">Membrane</keyword>
<dbReference type="EMBL" id="UGJE01000002">
    <property type="protein sequence ID" value="STQ86581.1"/>
    <property type="molecule type" value="Genomic_DNA"/>
</dbReference>
<gene>
    <name evidence="2" type="ORF">NCTC12714_01392</name>
</gene>